<sequence>MSYKASSALIYKRLKDEYEKQKQSQKEMFQSQNEYYKNSKRLENQRHYEAMIQLEQDQARRVQLVRKQESQYHQQITEIRLKYATEKKKLERKYQHEMKMLEDSRFPIDKNEKYDHFPEIIPDAVYAEALISELVKMYNKDVGPKEVKIQTKNKKLHLLSDSLDAHFRLLHSLLNGSNL</sequence>
<name>A0A1J4KKG4_9EUKA</name>
<organism evidence="1 2">
    <name type="scientific">Tritrichomonas foetus</name>
    <dbReference type="NCBI Taxonomy" id="1144522"/>
    <lineage>
        <taxon>Eukaryota</taxon>
        <taxon>Metamonada</taxon>
        <taxon>Parabasalia</taxon>
        <taxon>Tritrichomonadida</taxon>
        <taxon>Tritrichomonadidae</taxon>
        <taxon>Tritrichomonas</taxon>
    </lineage>
</organism>
<dbReference type="AlphaFoldDB" id="A0A1J4KKG4"/>
<evidence type="ECO:0000313" key="1">
    <source>
        <dbReference type="EMBL" id="OHT11626.1"/>
    </source>
</evidence>
<comment type="caution">
    <text evidence="1">The sequence shown here is derived from an EMBL/GenBank/DDBJ whole genome shotgun (WGS) entry which is preliminary data.</text>
</comment>
<evidence type="ECO:0000313" key="2">
    <source>
        <dbReference type="Proteomes" id="UP000179807"/>
    </source>
</evidence>
<keyword evidence="2" id="KW-1185">Reference proteome</keyword>
<proteinExistence type="predicted"/>
<dbReference type="EMBL" id="MLAK01000582">
    <property type="protein sequence ID" value="OHT11626.1"/>
    <property type="molecule type" value="Genomic_DNA"/>
</dbReference>
<protein>
    <submittedName>
        <fullName evidence="1">Uncharacterized protein</fullName>
    </submittedName>
</protein>
<dbReference type="RefSeq" id="XP_068364762.1">
    <property type="nucleotide sequence ID" value="XM_068491535.1"/>
</dbReference>
<dbReference type="GeneID" id="94826239"/>
<accession>A0A1J4KKG4</accession>
<dbReference type="Proteomes" id="UP000179807">
    <property type="component" value="Unassembled WGS sequence"/>
</dbReference>
<dbReference type="VEuPathDB" id="TrichDB:TRFO_03818"/>
<reference evidence="1" key="1">
    <citation type="submission" date="2016-10" db="EMBL/GenBank/DDBJ databases">
        <authorList>
            <person name="Benchimol M."/>
            <person name="Almeida L.G."/>
            <person name="Vasconcelos A.T."/>
            <person name="Perreira-Neves A."/>
            <person name="Rosa I.A."/>
            <person name="Tasca T."/>
            <person name="Bogo M.R."/>
            <person name="de Souza W."/>
        </authorList>
    </citation>
    <scope>NUCLEOTIDE SEQUENCE [LARGE SCALE GENOMIC DNA]</scope>
    <source>
        <strain evidence="1">K</strain>
    </source>
</reference>
<gene>
    <name evidence="1" type="ORF">TRFO_03818</name>
</gene>